<feature type="active site" description="Charge relay system" evidence="5 6">
    <location>
        <position position="259"/>
    </location>
</feature>
<evidence type="ECO:0000256" key="5">
    <source>
        <dbReference type="PIRSR" id="PIRSR615500-1"/>
    </source>
</evidence>
<dbReference type="EMBL" id="JAKFHA010000001">
    <property type="protein sequence ID" value="MCF2526064.1"/>
    <property type="molecule type" value="Genomic_DNA"/>
</dbReference>
<comment type="caution">
    <text evidence="11">The sequence shown here is derived from an EMBL/GenBank/DDBJ whole genome shotgun (WGS) entry which is preliminary data.</text>
</comment>
<keyword evidence="12" id="KW-1185">Reference proteome</keyword>
<dbReference type="PROSITE" id="PS00137">
    <property type="entry name" value="SUBTILASE_HIS"/>
    <property type="match status" value="1"/>
</dbReference>
<feature type="region of interest" description="Disordered" evidence="8">
    <location>
        <begin position="38"/>
        <end position="66"/>
    </location>
</feature>
<dbReference type="PANTHER" id="PTHR43806">
    <property type="entry name" value="PEPTIDASE S8"/>
    <property type="match status" value="1"/>
</dbReference>
<evidence type="ECO:0000256" key="3">
    <source>
        <dbReference type="ARBA" id="ARBA00022801"/>
    </source>
</evidence>
<accession>A0AA41U1E8</accession>
<dbReference type="PRINTS" id="PR00723">
    <property type="entry name" value="SUBTILISIN"/>
</dbReference>
<feature type="chain" id="PRO_5041202021" evidence="9">
    <location>
        <begin position="22"/>
        <end position="1143"/>
    </location>
</feature>
<feature type="active site" description="Charge relay system" evidence="5 6">
    <location>
        <position position="291"/>
    </location>
</feature>
<comment type="similarity">
    <text evidence="1 6 7">Belongs to the peptidase S8 family.</text>
</comment>
<dbReference type="Proteomes" id="UP001165378">
    <property type="component" value="Unassembled WGS sequence"/>
</dbReference>
<evidence type="ECO:0000256" key="1">
    <source>
        <dbReference type="ARBA" id="ARBA00011073"/>
    </source>
</evidence>
<gene>
    <name evidence="11" type="ORF">LZ495_02340</name>
</gene>
<sequence>MIAAVLGFALVSPQAFPTAQAADSASAAGTQAPQLPAHLAADAPTPGGRGVPDGTAPPPVTEPVSADRITLVTGDVAVVSSDGTGRQSATLQPAPGREQIPYSTVLDSSGDVHVVPADAAELIAAGRVDPRFFDVTLLLSWGYQDSASGELPVLAKREDKKRKAVPPGAVASAAYASIGVDAARVPKAKAADVWRQLVGAPGESGKRTAKLSGNGVQRLSIDAKVQAVQTLDQSTAQIGAPQLWQAGYDGTGVTIAVLDTGIDAGHPDLQGKVAASRDFTGKGNAVDGEGHGTHVASTAVGTGTASGGQYKGVAPGARLAIGKVLDDQGRGDSTDIVDGITWAVEEVGAKIVSLSLGALDTPEVDAMEAIVDHYSTTRGVLFVIAAGNDGAGAQTVRSPGSARTALTVGAVDADGNIAPFSSRGPIPGSIATKPDITAPGVDILAARAAGTPGGSGAYTTKSGTSMATPHVSGAAALLMQAHPSWTGTDIRSALASSGRPNPALRLDDQGMGLVSAPDANARKLGALGETHSTLAYPHPAGQADTQQAQIKNFTGQSTTLNVTIQAVKPDGSPAPAGVFTAPGTLALPAGATVGLPVTAHADGVPAGAYYAIVTLADAAGTYTTRFRAGAVVKPEEQNVSLTFTGRSADIAWQYLALYDKAGVKPTRILRPIGETWSGPVEVGDYNLALEIGYRKNGVVEAVAAQLPVNVSSGQSPQLSWDLRQAVHVGYKVDRADAKSDGVRVALTYEQSGQAVHTQVARADPAGPILTETMLFVLPIQMPGLRYTAYELLRSNQTYTPSYTAALVHEYSGGIPSVTNSVTRLADMAKYRAVYQGQGSGAYGLVTHELHGLQAVMGVGTKAVFPAAIDEYYTPHPTLQWSHDSQFYLGGNGKVHDVFRNPEGAVATAGDKGTVERHGLMMPTMPRANFSRTGTTMTMDTPPSLFADRRDAAGRDDFATGTYALDVNGTRVSSAPLSYSVNNKWTIPGLPAGPAQYTLTVEAQRSAGYAATSTKVRTQWDFTSAQAGSGKVPLPLDAVGMFVNVPRDTLSRAPAGSSPWVIMARYGPPGSSDVYEAPQSLTLEMSVDDGAAWTPLAVIPTMFGPAAPLPVLAGGSNVSLRVTWTRPDGTRIMTSVTRLLAVAP</sequence>
<evidence type="ECO:0000259" key="10">
    <source>
        <dbReference type="Pfam" id="PF00082"/>
    </source>
</evidence>
<dbReference type="Pfam" id="PF00082">
    <property type="entry name" value="Peptidase_S8"/>
    <property type="match status" value="1"/>
</dbReference>
<dbReference type="GO" id="GO:0004252">
    <property type="term" value="F:serine-type endopeptidase activity"/>
    <property type="evidence" value="ECO:0007669"/>
    <property type="project" value="UniProtKB-UniRule"/>
</dbReference>
<keyword evidence="2 6" id="KW-0645">Protease</keyword>
<keyword evidence="9" id="KW-0732">Signal</keyword>
<dbReference type="Gene3D" id="3.40.50.200">
    <property type="entry name" value="Peptidase S8/S53 domain"/>
    <property type="match status" value="1"/>
</dbReference>
<keyword evidence="3 6" id="KW-0378">Hydrolase</keyword>
<feature type="domain" description="Peptidase S8/S53" evidence="10">
    <location>
        <begin position="250"/>
        <end position="498"/>
    </location>
</feature>
<reference evidence="11" key="1">
    <citation type="submission" date="2022-01" db="EMBL/GenBank/DDBJ databases">
        <title>Genome-Based Taxonomic Classification of the Phylum Actinobacteria.</title>
        <authorList>
            <person name="Gao Y."/>
        </authorList>
    </citation>
    <scope>NUCLEOTIDE SEQUENCE</scope>
    <source>
        <strain evidence="11">KLBMP 8922</strain>
    </source>
</reference>
<evidence type="ECO:0000256" key="7">
    <source>
        <dbReference type="RuleBase" id="RU003355"/>
    </source>
</evidence>
<feature type="signal peptide" evidence="9">
    <location>
        <begin position="1"/>
        <end position="21"/>
    </location>
</feature>
<dbReference type="PANTHER" id="PTHR43806:SF65">
    <property type="entry name" value="SERINE PROTEASE APRX"/>
    <property type="match status" value="1"/>
</dbReference>
<evidence type="ECO:0000313" key="11">
    <source>
        <dbReference type="EMBL" id="MCF2526064.1"/>
    </source>
</evidence>
<dbReference type="InterPro" id="IPR000209">
    <property type="entry name" value="Peptidase_S8/S53_dom"/>
</dbReference>
<dbReference type="InterPro" id="IPR050131">
    <property type="entry name" value="Peptidase_S8_subtilisin-like"/>
</dbReference>
<name>A0AA41U1E8_9ACTN</name>
<proteinExistence type="inferred from homology"/>
<evidence type="ECO:0000256" key="9">
    <source>
        <dbReference type="SAM" id="SignalP"/>
    </source>
</evidence>
<dbReference type="RefSeq" id="WP_235050124.1">
    <property type="nucleotide sequence ID" value="NZ_JAKFHA010000001.1"/>
</dbReference>
<evidence type="ECO:0000256" key="4">
    <source>
        <dbReference type="ARBA" id="ARBA00022825"/>
    </source>
</evidence>
<evidence type="ECO:0000256" key="8">
    <source>
        <dbReference type="SAM" id="MobiDB-lite"/>
    </source>
</evidence>
<evidence type="ECO:0000313" key="12">
    <source>
        <dbReference type="Proteomes" id="UP001165378"/>
    </source>
</evidence>
<dbReference type="CDD" id="cd07487">
    <property type="entry name" value="Peptidases_S8_1"/>
    <property type="match status" value="1"/>
</dbReference>
<dbReference type="PROSITE" id="PS51892">
    <property type="entry name" value="SUBTILASE"/>
    <property type="match status" value="1"/>
</dbReference>
<dbReference type="PROSITE" id="PS00136">
    <property type="entry name" value="SUBTILASE_ASP"/>
    <property type="match status" value="1"/>
</dbReference>
<dbReference type="InterPro" id="IPR036852">
    <property type="entry name" value="Peptidase_S8/S53_dom_sf"/>
</dbReference>
<keyword evidence="4 6" id="KW-0720">Serine protease</keyword>
<feature type="compositionally biased region" description="Polar residues" evidence="8">
    <location>
        <begin position="929"/>
        <end position="940"/>
    </location>
</feature>
<dbReference type="PROSITE" id="PS00138">
    <property type="entry name" value="SUBTILASE_SER"/>
    <property type="match status" value="1"/>
</dbReference>
<protein>
    <submittedName>
        <fullName evidence="11">S8 family peptidase</fullName>
    </submittedName>
</protein>
<dbReference type="InterPro" id="IPR015500">
    <property type="entry name" value="Peptidase_S8_subtilisin-rel"/>
</dbReference>
<dbReference type="InterPro" id="IPR022398">
    <property type="entry name" value="Peptidase_S8_His-AS"/>
</dbReference>
<evidence type="ECO:0000256" key="6">
    <source>
        <dbReference type="PROSITE-ProRule" id="PRU01240"/>
    </source>
</evidence>
<feature type="active site" description="Charge relay system" evidence="5 6">
    <location>
        <position position="465"/>
    </location>
</feature>
<dbReference type="InterPro" id="IPR023828">
    <property type="entry name" value="Peptidase_S8_Ser-AS"/>
</dbReference>
<dbReference type="GO" id="GO:0006508">
    <property type="term" value="P:proteolysis"/>
    <property type="evidence" value="ECO:0007669"/>
    <property type="project" value="UniProtKB-KW"/>
</dbReference>
<evidence type="ECO:0000256" key="2">
    <source>
        <dbReference type="ARBA" id="ARBA00022670"/>
    </source>
</evidence>
<feature type="region of interest" description="Disordered" evidence="8">
    <location>
        <begin position="924"/>
        <end position="943"/>
    </location>
</feature>
<organism evidence="11 12">
    <name type="scientific">Yinghuangia soli</name>
    <dbReference type="NCBI Taxonomy" id="2908204"/>
    <lineage>
        <taxon>Bacteria</taxon>
        <taxon>Bacillati</taxon>
        <taxon>Actinomycetota</taxon>
        <taxon>Actinomycetes</taxon>
        <taxon>Kitasatosporales</taxon>
        <taxon>Streptomycetaceae</taxon>
        <taxon>Yinghuangia</taxon>
    </lineage>
</organism>
<dbReference type="InterPro" id="IPR023827">
    <property type="entry name" value="Peptidase_S8_Asp-AS"/>
</dbReference>
<dbReference type="AlphaFoldDB" id="A0AA41U1E8"/>
<dbReference type="SUPFAM" id="SSF52743">
    <property type="entry name" value="Subtilisin-like"/>
    <property type="match status" value="1"/>
</dbReference>